<evidence type="ECO:0000259" key="3">
    <source>
        <dbReference type="Pfam" id="PF01887"/>
    </source>
</evidence>
<comment type="similarity">
    <text evidence="2">Belongs to the SAM hydrolase / SAM-dependent halogenase family.</text>
</comment>
<evidence type="ECO:0000259" key="4">
    <source>
        <dbReference type="Pfam" id="PF20257"/>
    </source>
</evidence>
<feature type="domain" description="S-adenosyl-l-methionine hydroxide adenosyltransferase N-terminal" evidence="3">
    <location>
        <begin position="2"/>
        <end position="140"/>
    </location>
</feature>
<keyword evidence="1" id="KW-0949">S-adenosyl-L-methionine</keyword>
<dbReference type="InterPro" id="IPR023228">
    <property type="entry name" value="SAM_OH_AdoTrfase_N_sf"/>
</dbReference>
<dbReference type="SUPFAM" id="SSF102522">
    <property type="entry name" value="Bacterial fluorinating enzyme, N-terminal domain"/>
    <property type="match status" value="1"/>
</dbReference>
<reference evidence="5" key="1">
    <citation type="journal article" date="2015" name="ISME J.">
        <title>Aquifer environment selects for microbial species cohorts in sediment and groundwater.</title>
        <authorList>
            <person name="Hug L.A."/>
            <person name="Thomas B.C."/>
            <person name="Brown C.T."/>
            <person name="Frischkorn K.R."/>
            <person name="Williams K.H."/>
            <person name="Tringe S.G."/>
            <person name="Banfield J.F."/>
        </authorList>
    </citation>
    <scope>NUCLEOTIDE SEQUENCE</scope>
</reference>
<dbReference type="InterPro" id="IPR046469">
    <property type="entry name" value="SAM_HAT_N"/>
</dbReference>
<dbReference type="Gene3D" id="2.40.30.90">
    <property type="entry name" value="Bacterial fluorinating enzyme like"/>
    <property type="match status" value="1"/>
</dbReference>
<dbReference type="EMBL" id="KT007026">
    <property type="protein sequence ID" value="AKQ04011.1"/>
    <property type="molecule type" value="Genomic_DNA"/>
</dbReference>
<sequence length="241" mass="26830">MIVLFTDYGLQGPYIGQIEAVLCHESSKSTVINLFTDLPRQNPKAAAYLLAAYATEFPPGSIFFCVVDPGVGSFEDNPVVMRIDNRWFIGPDNGVFDILVRRSEKTECWKIHWRPEKLSSSFHGRDLYAPVCAMISNGIDIPGEKIQWQDQHQWPDELNEIIYIDAFGNCMTGITASSKNKNAILHISGKELNYAKTFSAMAEGDAFWYENSNGLVEIAVNKGSAEKLLKLSIGSTIEVKA</sequence>
<dbReference type="InterPro" id="IPR002747">
    <property type="entry name" value="SAM_OH_AdoTrfase"/>
</dbReference>
<dbReference type="Pfam" id="PF20257">
    <property type="entry name" value="SAM_HAT_C"/>
    <property type="match status" value="1"/>
</dbReference>
<organism evidence="5">
    <name type="scientific">uncultured gamma proteobacterium Rifle_16ft_4_minimus_39789</name>
    <dbReference type="NCBI Taxonomy" id="1665200"/>
    <lineage>
        <taxon>Bacteria</taxon>
        <taxon>Pseudomonadati</taxon>
        <taxon>Pseudomonadota</taxon>
        <taxon>Gammaproteobacteria</taxon>
        <taxon>environmental samples</taxon>
    </lineage>
</organism>
<feature type="domain" description="S-adenosyl-l-methionine hydroxide adenosyltransferase C-terminal" evidence="4">
    <location>
        <begin position="160"/>
        <end position="237"/>
    </location>
</feature>
<evidence type="ECO:0000256" key="2">
    <source>
        <dbReference type="ARBA" id="ARBA00024035"/>
    </source>
</evidence>
<dbReference type="PIRSF" id="PIRSF006779">
    <property type="entry name" value="UCP006779"/>
    <property type="match status" value="1"/>
</dbReference>
<dbReference type="PANTHER" id="PTHR35092">
    <property type="entry name" value="CHLORINASE MJ1651"/>
    <property type="match status" value="1"/>
</dbReference>
<dbReference type="Pfam" id="PF01887">
    <property type="entry name" value="SAM_HAT_N"/>
    <property type="match status" value="1"/>
</dbReference>
<protein>
    <recommendedName>
        <fullName evidence="6">Adenosyl-chloride synthase</fullName>
    </recommendedName>
</protein>
<evidence type="ECO:0000313" key="5">
    <source>
        <dbReference type="EMBL" id="AKQ04011.1"/>
    </source>
</evidence>
<proteinExistence type="inferred from homology"/>
<dbReference type="Gene3D" id="3.40.50.10790">
    <property type="entry name" value="S-adenosyl-l-methionine hydroxide adenosyltransferase, N-terminal"/>
    <property type="match status" value="1"/>
</dbReference>
<name>A0A0H4T884_9GAMM</name>
<evidence type="ECO:0008006" key="6">
    <source>
        <dbReference type="Google" id="ProtNLM"/>
    </source>
</evidence>
<dbReference type="AlphaFoldDB" id="A0A0H4T884"/>
<dbReference type="SUPFAM" id="SSF101852">
    <property type="entry name" value="Bacterial fluorinating enzyme, C-terminal domain"/>
    <property type="match status" value="1"/>
</dbReference>
<accession>A0A0H4T884</accession>
<dbReference type="InterPro" id="IPR023227">
    <property type="entry name" value="SAM_OH_AdoTrfase_C_sf"/>
</dbReference>
<dbReference type="PANTHER" id="PTHR35092:SF1">
    <property type="entry name" value="CHLORINASE MJ1651"/>
    <property type="match status" value="1"/>
</dbReference>
<evidence type="ECO:0000256" key="1">
    <source>
        <dbReference type="ARBA" id="ARBA00022691"/>
    </source>
</evidence>
<dbReference type="InterPro" id="IPR046470">
    <property type="entry name" value="SAM_HAT_C"/>
</dbReference>